<feature type="compositionally biased region" description="Basic and acidic residues" evidence="2">
    <location>
        <begin position="1"/>
        <end position="17"/>
    </location>
</feature>
<feature type="region of interest" description="Disordered" evidence="2">
    <location>
        <begin position="129"/>
        <end position="173"/>
    </location>
</feature>
<organism evidence="3 4">
    <name type="scientific">Terracoccus luteus</name>
    <dbReference type="NCBI Taxonomy" id="53356"/>
    <lineage>
        <taxon>Bacteria</taxon>
        <taxon>Bacillati</taxon>
        <taxon>Actinomycetota</taxon>
        <taxon>Actinomycetes</taxon>
        <taxon>Micrococcales</taxon>
        <taxon>Intrasporangiaceae</taxon>
        <taxon>Terracoccus</taxon>
    </lineage>
</organism>
<accession>A0A495XY14</accession>
<keyword evidence="4" id="KW-1185">Reference proteome</keyword>
<feature type="compositionally biased region" description="Basic and acidic residues" evidence="2">
    <location>
        <begin position="138"/>
        <end position="154"/>
    </location>
</feature>
<name>A0A495XY14_9MICO</name>
<sequence>MTSSDVERAEPAERVEPATRPAAASAGEGSTGDALTGVGSSPDDGMADRVAEAVRAVPGVADLHGGVFGEVATYLPGRNVAGVRITDERVDVHVSVVYEADVRATAEQVADRVESIVGREVHVTVDDVVHPLDQTADSQKHPDRSQDTDQRETGDDTGPTTSETHTTSEGERP</sequence>
<evidence type="ECO:0000256" key="1">
    <source>
        <dbReference type="ARBA" id="ARBA00005721"/>
    </source>
</evidence>
<evidence type="ECO:0000313" key="4">
    <source>
        <dbReference type="Proteomes" id="UP000278440"/>
    </source>
</evidence>
<feature type="region of interest" description="Disordered" evidence="2">
    <location>
        <begin position="1"/>
        <end position="47"/>
    </location>
</feature>
<dbReference type="AlphaFoldDB" id="A0A495XY14"/>
<dbReference type="RefSeq" id="WP_211333380.1">
    <property type="nucleotide sequence ID" value="NZ_RBXT01000001.1"/>
</dbReference>
<dbReference type="EMBL" id="RBXT01000001">
    <property type="protein sequence ID" value="RKT79501.1"/>
    <property type="molecule type" value="Genomic_DNA"/>
</dbReference>
<protein>
    <submittedName>
        <fullName evidence="3">Cell envelope-related Asp23 family protein</fullName>
    </submittedName>
</protein>
<comment type="caution">
    <text evidence="3">The sequence shown here is derived from an EMBL/GenBank/DDBJ whole genome shotgun (WGS) entry which is preliminary data.</text>
</comment>
<dbReference type="Pfam" id="PF03780">
    <property type="entry name" value="Asp23"/>
    <property type="match status" value="1"/>
</dbReference>
<evidence type="ECO:0000313" key="3">
    <source>
        <dbReference type="EMBL" id="RKT79501.1"/>
    </source>
</evidence>
<dbReference type="Proteomes" id="UP000278440">
    <property type="component" value="Unassembled WGS sequence"/>
</dbReference>
<gene>
    <name evidence="3" type="ORF">DFJ68_2974</name>
</gene>
<comment type="similarity">
    <text evidence="1">Belongs to the asp23 family.</text>
</comment>
<evidence type="ECO:0000256" key="2">
    <source>
        <dbReference type="SAM" id="MobiDB-lite"/>
    </source>
</evidence>
<dbReference type="InterPro" id="IPR005531">
    <property type="entry name" value="Asp23"/>
</dbReference>
<reference evidence="3 4" key="1">
    <citation type="submission" date="2018-10" db="EMBL/GenBank/DDBJ databases">
        <title>Sequencing the genomes of 1000 actinobacteria strains.</title>
        <authorList>
            <person name="Klenk H.-P."/>
        </authorList>
    </citation>
    <scope>NUCLEOTIDE SEQUENCE [LARGE SCALE GENOMIC DNA]</scope>
    <source>
        <strain evidence="3 4">DSM 44267</strain>
    </source>
</reference>
<proteinExistence type="inferred from homology"/>